<dbReference type="InterPro" id="IPR029058">
    <property type="entry name" value="AB_hydrolase_fold"/>
</dbReference>
<organism evidence="7 8">
    <name type="scientific">Rhynchophorus ferrugineus</name>
    <name type="common">Red palm weevil</name>
    <name type="synonym">Curculio ferrugineus</name>
    <dbReference type="NCBI Taxonomy" id="354439"/>
    <lineage>
        <taxon>Eukaryota</taxon>
        <taxon>Metazoa</taxon>
        <taxon>Ecdysozoa</taxon>
        <taxon>Arthropoda</taxon>
        <taxon>Hexapoda</taxon>
        <taxon>Insecta</taxon>
        <taxon>Pterygota</taxon>
        <taxon>Neoptera</taxon>
        <taxon>Endopterygota</taxon>
        <taxon>Coleoptera</taxon>
        <taxon>Polyphaga</taxon>
        <taxon>Cucujiformia</taxon>
        <taxon>Curculionidae</taxon>
        <taxon>Dryophthorinae</taxon>
        <taxon>Rhynchophorus</taxon>
    </lineage>
</organism>
<reference evidence="7" key="1">
    <citation type="submission" date="2020-08" db="EMBL/GenBank/DDBJ databases">
        <title>Genome sequencing and assembly of the red palm weevil Rhynchophorus ferrugineus.</title>
        <authorList>
            <person name="Dias G.B."/>
            <person name="Bergman C.M."/>
            <person name="Manee M."/>
        </authorList>
    </citation>
    <scope>NUCLEOTIDE SEQUENCE</scope>
    <source>
        <strain evidence="7">AA-2017</strain>
        <tissue evidence="7">Whole larva</tissue>
    </source>
</reference>
<evidence type="ECO:0000256" key="3">
    <source>
        <dbReference type="ARBA" id="ARBA00022525"/>
    </source>
</evidence>
<dbReference type="PRINTS" id="PR00821">
    <property type="entry name" value="TAGLIPASE"/>
</dbReference>
<keyword evidence="5" id="KW-0732">Signal</keyword>
<comment type="caution">
    <text evidence="7">The sequence shown here is derived from an EMBL/GenBank/DDBJ whole genome shotgun (WGS) entry which is preliminary data.</text>
</comment>
<dbReference type="CDD" id="cd00707">
    <property type="entry name" value="Pancreat_lipase_like"/>
    <property type="match status" value="1"/>
</dbReference>
<dbReference type="SUPFAM" id="SSF53474">
    <property type="entry name" value="alpha/beta-Hydrolases"/>
    <property type="match status" value="1"/>
</dbReference>
<keyword evidence="3" id="KW-0964">Secreted</keyword>
<dbReference type="InterPro" id="IPR000734">
    <property type="entry name" value="TAG_lipase"/>
</dbReference>
<dbReference type="OrthoDB" id="270009at2759"/>
<dbReference type="GO" id="GO:0016042">
    <property type="term" value="P:lipid catabolic process"/>
    <property type="evidence" value="ECO:0007669"/>
    <property type="project" value="TreeGrafter"/>
</dbReference>
<feature type="domain" description="Lipase" evidence="6">
    <location>
        <begin position="56"/>
        <end position="376"/>
    </location>
</feature>
<proteinExistence type="inferred from homology"/>
<dbReference type="InterPro" id="IPR013818">
    <property type="entry name" value="Lipase"/>
</dbReference>
<dbReference type="PANTHER" id="PTHR11610:SF186">
    <property type="entry name" value="FI22312P1"/>
    <property type="match status" value="1"/>
</dbReference>
<sequence>MRLSSISLVLVIISWSNGQFRNNQRFRQLPFRAAQNFRNRLKNRLDLYRERNTQMVCYDIVGCFTLPHSNSPLQRVPEDPKTLGTKFYLITRKTNTSIPEILFYNDDGKSLQESSFNSSNILKVLIHGYTSKWNEKNALLVTDAYLQLYDCNVILMDWKIGARGPQYVVAAANTEVVGRELGILLTKMVENGLKTKNIHLIGFSLGAHVAGSASEILKGKGHLIGRITGLDAAGPLFRNSYFKEKHKKLDRSDAILVDAMHTDSSPFVTDGFGLWEPIGHVDFFPNGGQEQPGCNDVKNSILVTQFENRGALNRDFACSHIRAFRLFIETVLNKLKYRDKKSDYCQFTAFSCPGGLSTFESGYCFPQIEKSNGRLVTDSIYAQDEIGQFGEDVRGQGVMYFSTRDSSSYCGRQLQLSVHVSQNYEPTKGLLKVNLHYSNKSIDFEMYTDIQDFVTTGAQMYGLGVADFHTFIPEVIKKIKVHIFFFNPELYENGNETTSSIIYINKVMVRDMHGNSWQHCKNNMPISDTIVKKMILSNEDCNY</sequence>
<comment type="subcellular location">
    <subcellularLocation>
        <location evidence="1">Secreted</location>
    </subcellularLocation>
</comment>
<feature type="chain" id="PRO_5032682129" description="Lipase domain-containing protein" evidence="5">
    <location>
        <begin position="19"/>
        <end position="543"/>
    </location>
</feature>
<dbReference type="AlphaFoldDB" id="A0A834IZS5"/>
<name>A0A834IZS5_RHYFE</name>
<accession>A0A834IZS5</accession>
<dbReference type="Proteomes" id="UP000625711">
    <property type="component" value="Unassembled WGS sequence"/>
</dbReference>
<keyword evidence="8" id="KW-1185">Reference proteome</keyword>
<evidence type="ECO:0000313" key="7">
    <source>
        <dbReference type="EMBL" id="KAF7287335.1"/>
    </source>
</evidence>
<evidence type="ECO:0000259" key="6">
    <source>
        <dbReference type="Pfam" id="PF00151"/>
    </source>
</evidence>
<dbReference type="GO" id="GO:0016298">
    <property type="term" value="F:lipase activity"/>
    <property type="evidence" value="ECO:0007669"/>
    <property type="project" value="InterPro"/>
</dbReference>
<evidence type="ECO:0000256" key="2">
    <source>
        <dbReference type="ARBA" id="ARBA00010701"/>
    </source>
</evidence>
<evidence type="ECO:0000256" key="4">
    <source>
        <dbReference type="RuleBase" id="RU004262"/>
    </source>
</evidence>
<evidence type="ECO:0000256" key="5">
    <source>
        <dbReference type="SAM" id="SignalP"/>
    </source>
</evidence>
<protein>
    <recommendedName>
        <fullName evidence="6">Lipase domain-containing protein</fullName>
    </recommendedName>
</protein>
<dbReference type="Gene3D" id="3.40.50.1820">
    <property type="entry name" value="alpha/beta hydrolase"/>
    <property type="match status" value="1"/>
</dbReference>
<evidence type="ECO:0000313" key="8">
    <source>
        <dbReference type="Proteomes" id="UP000625711"/>
    </source>
</evidence>
<dbReference type="InterPro" id="IPR033906">
    <property type="entry name" value="Lipase_N"/>
</dbReference>
<dbReference type="GO" id="GO:0005615">
    <property type="term" value="C:extracellular space"/>
    <property type="evidence" value="ECO:0007669"/>
    <property type="project" value="TreeGrafter"/>
</dbReference>
<evidence type="ECO:0000256" key="1">
    <source>
        <dbReference type="ARBA" id="ARBA00004613"/>
    </source>
</evidence>
<comment type="similarity">
    <text evidence="2 4">Belongs to the AB hydrolase superfamily. Lipase family.</text>
</comment>
<feature type="signal peptide" evidence="5">
    <location>
        <begin position="1"/>
        <end position="18"/>
    </location>
</feature>
<gene>
    <name evidence="7" type="ORF">GWI33_001695</name>
</gene>
<dbReference type="Pfam" id="PF00151">
    <property type="entry name" value="Lipase"/>
    <property type="match status" value="1"/>
</dbReference>
<dbReference type="EMBL" id="JAACXV010000014">
    <property type="protein sequence ID" value="KAF7287335.1"/>
    <property type="molecule type" value="Genomic_DNA"/>
</dbReference>
<dbReference type="PANTHER" id="PTHR11610">
    <property type="entry name" value="LIPASE"/>
    <property type="match status" value="1"/>
</dbReference>